<dbReference type="EMBL" id="JABBGA010000013">
    <property type="protein sequence ID" value="NML27165.1"/>
    <property type="molecule type" value="Genomic_DNA"/>
</dbReference>
<protein>
    <submittedName>
        <fullName evidence="9">AEC family transporter</fullName>
    </submittedName>
</protein>
<dbReference type="RefSeq" id="WP_169146705.1">
    <property type="nucleotide sequence ID" value="NZ_JABBGA010000013.1"/>
</dbReference>
<gene>
    <name evidence="9" type="ORF">HHL15_15540</name>
</gene>
<evidence type="ECO:0000256" key="1">
    <source>
        <dbReference type="ARBA" id="ARBA00004651"/>
    </source>
</evidence>
<evidence type="ECO:0000256" key="3">
    <source>
        <dbReference type="ARBA" id="ARBA00022448"/>
    </source>
</evidence>
<dbReference type="Gene3D" id="1.20.1530.20">
    <property type="match status" value="1"/>
</dbReference>
<accession>A0A848G8E1</accession>
<evidence type="ECO:0000256" key="8">
    <source>
        <dbReference type="SAM" id="Phobius"/>
    </source>
</evidence>
<comment type="caution">
    <text evidence="9">The sequence shown here is derived from an EMBL/GenBank/DDBJ whole genome shotgun (WGS) entry which is preliminary data.</text>
</comment>
<name>A0A848G8E1_9RHOO</name>
<dbReference type="GO" id="GO:0005886">
    <property type="term" value="C:plasma membrane"/>
    <property type="evidence" value="ECO:0007669"/>
    <property type="project" value="UniProtKB-SubCell"/>
</dbReference>
<reference evidence="9 10" key="1">
    <citation type="submission" date="2020-04" db="EMBL/GenBank/DDBJ databases">
        <title>Zoogloea sp. G-4-1-14 isolated from soil.</title>
        <authorList>
            <person name="Dahal R.H."/>
        </authorList>
    </citation>
    <scope>NUCLEOTIDE SEQUENCE [LARGE SCALE GENOMIC DNA]</scope>
    <source>
        <strain evidence="9 10">G-4-1-14</strain>
    </source>
</reference>
<evidence type="ECO:0000256" key="7">
    <source>
        <dbReference type="ARBA" id="ARBA00023136"/>
    </source>
</evidence>
<feature type="transmembrane region" description="Helical" evidence="8">
    <location>
        <begin position="290"/>
        <end position="314"/>
    </location>
</feature>
<evidence type="ECO:0000256" key="4">
    <source>
        <dbReference type="ARBA" id="ARBA00022475"/>
    </source>
</evidence>
<dbReference type="InterPro" id="IPR004776">
    <property type="entry name" value="Mem_transp_PIN-like"/>
</dbReference>
<evidence type="ECO:0000256" key="5">
    <source>
        <dbReference type="ARBA" id="ARBA00022692"/>
    </source>
</evidence>
<feature type="transmembrane region" description="Helical" evidence="8">
    <location>
        <begin position="173"/>
        <end position="195"/>
    </location>
</feature>
<dbReference type="InterPro" id="IPR038770">
    <property type="entry name" value="Na+/solute_symporter_sf"/>
</dbReference>
<feature type="transmembrane region" description="Helical" evidence="8">
    <location>
        <begin position="99"/>
        <end position="118"/>
    </location>
</feature>
<feature type="transmembrane region" description="Helical" evidence="8">
    <location>
        <begin position="6"/>
        <end position="25"/>
    </location>
</feature>
<keyword evidence="5 8" id="KW-0812">Transmembrane</keyword>
<dbReference type="Pfam" id="PF03547">
    <property type="entry name" value="Mem_trans"/>
    <property type="match status" value="1"/>
</dbReference>
<feature type="transmembrane region" description="Helical" evidence="8">
    <location>
        <begin position="68"/>
        <end position="87"/>
    </location>
</feature>
<keyword evidence="6 8" id="KW-1133">Transmembrane helix</keyword>
<feature type="transmembrane region" description="Helical" evidence="8">
    <location>
        <begin position="37"/>
        <end position="56"/>
    </location>
</feature>
<proteinExistence type="inferred from homology"/>
<feature type="transmembrane region" description="Helical" evidence="8">
    <location>
        <begin position="231"/>
        <end position="253"/>
    </location>
</feature>
<organism evidence="9 10">
    <name type="scientific">Zoogloea dura</name>
    <dbReference type="NCBI Taxonomy" id="2728840"/>
    <lineage>
        <taxon>Bacteria</taxon>
        <taxon>Pseudomonadati</taxon>
        <taxon>Pseudomonadota</taxon>
        <taxon>Betaproteobacteria</taxon>
        <taxon>Rhodocyclales</taxon>
        <taxon>Zoogloeaceae</taxon>
        <taxon>Zoogloea</taxon>
    </lineage>
</organism>
<comment type="similarity">
    <text evidence="2">Belongs to the auxin efflux carrier (TC 2.A.69) family.</text>
</comment>
<keyword evidence="7 8" id="KW-0472">Membrane</keyword>
<dbReference type="AlphaFoldDB" id="A0A848G8E1"/>
<comment type="subcellular location">
    <subcellularLocation>
        <location evidence="1">Cell membrane</location>
        <topology evidence="1">Multi-pass membrane protein</topology>
    </subcellularLocation>
</comment>
<keyword evidence="10" id="KW-1185">Reference proteome</keyword>
<keyword evidence="3" id="KW-0813">Transport</keyword>
<dbReference type="Proteomes" id="UP000580043">
    <property type="component" value="Unassembled WGS sequence"/>
</dbReference>
<feature type="transmembrane region" description="Helical" evidence="8">
    <location>
        <begin position="130"/>
        <end position="152"/>
    </location>
</feature>
<dbReference type="PANTHER" id="PTHR36838:SF3">
    <property type="entry name" value="TRANSPORTER AUXIN EFFLUX CARRIER EC FAMILY"/>
    <property type="match status" value="1"/>
</dbReference>
<evidence type="ECO:0000313" key="9">
    <source>
        <dbReference type="EMBL" id="NML27165.1"/>
    </source>
</evidence>
<evidence type="ECO:0000256" key="6">
    <source>
        <dbReference type="ARBA" id="ARBA00022989"/>
    </source>
</evidence>
<feature type="transmembrane region" description="Helical" evidence="8">
    <location>
        <begin position="259"/>
        <end position="278"/>
    </location>
</feature>
<dbReference type="PANTHER" id="PTHR36838">
    <property type="entry name" value="AUXIN EFFLUX CARRIER FAMILY PROTEIN"/>
    <property type="match status" value="1"/>
</dbReference>
<sequence>MNAFLHQLALGAPLFALILTGYLLMRVGRWPTAMSQHLTRFVFSVGLPAMLFRMMSDLSHLPPVDSRLLIAFFGACLGIFALGRLLSSRLFGLDGIGQTVFGIGCIFSNNVMLGLPLAKAYLGDQAIPSVALVLVFNALILWTLISVSVEWYRHGHLSLKGLRDTLKGVLRNPIILSILAGTAFGLSGAALPEVIDSPLHMLGQTGMPLALVALGMSLAEYDLRDQWRVSAIIAVLKLVILPLAILGLARLIGLPRMETMVIVLLGSIGLGANVFLMARQFKAVEGGIAGALIVSTVCSAVTTPLLLAITAHGFGIAGR</sequence>
<feature type="transmembrane region" description="Helical" evidence="8">
    <location>
        <begin position="201"/>
        <end position="219"/>
    </location>
</feature>
<keyword evidence="4" id="KW-1003">Cell membrane</keyword>
<evidence type="ECO:0000313" key="10">
    <source>
        <dbReference type="Proteomes" id="UP000580043"/>
    </source>
</evidence>
<dbReference type="GO" id="GO:0055085">
    <property type="term" value="P:transmembrane transport"/>
    <property type="evidence" value="ECO:0007669"/>
    <property type="project" value="InterPro"/>
</dbReference>
<evidence type="ECO:0000256" key="2">
    <source>
        <dbReference type="ARBA" id="ARBA00010145"/>
    </source>
</evidence>